<evidence type="ECO:0000256" key="4">
    <source>
        <dbReference type="ARBA" id="ARBA00022475"/>
    </source>
</evidence>
<accession>A0A2S9K6Z6</accession>
<feature type="transmembrane region" description="Helical" evidence="8">
    <location>
        <begin position="214"/>
        <end position="239"/>
    </location>
</feature>
<dbReference type="OrthoDB" id="9808619at2"/>
<dbReference type="SUPFAM" id="SSF161098">
    <property type="entry name" value="MetI-like"/>
    <property type="match status" value="1"/>
</dbReference>
<evidence type="ECO:0000259" key="9">
    <source>
        <dbReference type="PROSITE" id="PS50928"/>
    </source>
</evidence>
<keyword evidence="5 8" id="KW-0812">Transmembrane</keyword>
<dbReference type="AlphaFoldDB" id="A0A2S9K6Z6"/>
<sequence>MHRFFRLLGREFVIGLPFTWLALFFFLPFLILAYISFVEMGNDIHPFKPLWDSASGVLNLKYENYSSIFRAEGGALFDTLYLEAYGRSLKYAFATATLCLAVGYPFAYFLARASAHVRPALLMMVMLPFWTSFLLRVYAWKGILADQGLLNQLLLALGLTSEPIQMLYTDVSMLVGMTYVYLPFMVLPLYANLVKLDYRLLEAAYDLGATPWKAFWLVTVPLSRAGIIAGFMLVFIPALGEFVIPSLLGGPENLMIGRVVWDEMFTANNWPRASALAVVMIGVIVVPLALYYRRHGQQADGRH</sequence>
<name>A0A2S9K6Z6_9BURK</name>
<evidence type="ECO:0000313" key="10">
    <source>
        <dbReference type="EMBL" id="PRD66172.1"/>
    </source>
</evidence>
<keyword evidence="6 8" id="KW-1133">Transmembrane helix</keyword>
<dbReference type="InterPro" id="IPR000515">
    <property type="entry name" value="MetI-like"/>
</dbReference>
<comment type="subcellular location">
    <subcellularLocation>
        <location evidence="1 8">Cell membrane</location>
        <topology evidence="1 8">Multi-pass membrane protein</topology>
    </subcellularLocation>
</comment>
<organism evidence="10 11">
    <name type="scientific">Malikia granosa</name>
    <dbReference type="NCBI Taxonomy" id="263067"/>
    <lineage>
        <taxon>Bacteria</taxon>
        <taxon>Pseudomonadati</taxon>
        <taxon>Pseudomonadota</taxon>
        <taxon>Betaproteobacteria</taxon>
        <taxon>Burkholderiales</taxon>
        <taxon>Comamonadaceae</taxon>
        <taxon>Malikia</taxon>
    </lineage>
</organism>
<dbReference type="Proteomes" id="UP000238589">
    <property type="component" value="Unassembled WGS sequence"/>
</dbReference>
<dbReference type="Pfam" id="PF00528">
    <property type="entry name" value="BPD_transp_1"/>
    <property type="match status" value="1"/>
</dbReference>
<evidence type="ECO:0000256" key="5">
    <source>
        <dbReference type="ARBA" id="ARBA00022692"/>
    </source>
</evidence>
<evidence type="ECO:0000256" key="2">
    <source>
        <dbReference type="ARBA" id="ARBA00007069"/>
    </source>
</evidence>
<evidence type="ECO:0000256" key="8">
    <source>
        <dbReference type="RuleBase" id="RU363032"/>
    </source>
</evidence>
<evidence type="ECO:0000256" key="7">
    <source>
        <dbReference type="ARBA" id="ARBA00023136"/>
    </source>
</evidence>
<keyword evidence="11" id="KW-1185">Reference proteome</keyword>
<evidence type="ECO:0000256" key="6">
    <source>
        <dbReference type="ARBA" id="ARBA00022989"/>
    </source>
</evidence>
<feature type="transmembrane region" description="Helical" evidence="8">
    <location>
        <begin position="12"/>
        <end position="37"/>
    </location>
</feature>
<feature type="transmembrane region" description="Helical" evidence="8">
    <location>
        <begin position="120"/>
        <end position="139"/>
    </location>
</feature>
<feature type="transmembrane region" description="Helical" evidence="8">
    <location>
        <begin position="273"/>
        <end position="292"/>
    </location>
</feature>
<keyword evidence="4" id="KW-1003">Cell membrane</keyword>
<evidence type="ECO:0000256" key="1">
    <source>
        <dbReference type="ARBA" id="ARBA00004651"/>
    </source>
</evidence>
<comment type="caution">
    <text evidence="10">The sequence shown here is derived from an EMBL/GenBank/DDBJ whole genome shotgun (WGS) entry which is preliminary data.</text>
</comment>
<dbReference type="GO" id="GO:0055085">
    <property type="term" value="P:transmembrane transport"/>
    <property type="evidence" value="ECO:0007669"/>
    <property type="project" value="InterPro"/>
</dbReference>
<dbReference type="InterPro" id="IPR035906">
    <property type="entry name" value="MetI-like_sf"/>
</dbReference>
<comment type="similarity">
    <text evidence="2">Belongs to the binding-protein-dependent transport system permease family. CysTW subfamily.</text>
</comment>
<dbReference type="PROSITE" id="PS50928">
    <property type="entry name" value="ABC_TM1"/>
    <property type="match status" value="1"/>
</dbReference>
<evidence type="ECO:0000313" key="11">
    <source>
        <dbReference type="Proteomes" id="UP000238589"/>
    </source>
</evidence>
<dbReference type="PANTHER" id="PTHR42929:SF3">
    <property type="entry name" value="PUTRESCINE TRANSPORT SYSTEM PERMEASE PROTEIN POTH"/>
    <property type="match status" value="1"/>
</dbReference>
<dbReference type="RefSeq" id="WP_105747632.1">
    <property type="nucleotide sequence ID" value="NZ_PVLQ01000017.1"/>
</dbReference>
<dbReference type="GO" id="GO:0005886">
    <property type="term" value="C:plasma membrane"/>
    <property type="evidence" value="ECO:0007669"/>
    <property type="project" value="UniProtKB-SubCell"/>
</dbReference>
<proteinExistence type="inferred from homology"/>
<dbReference type="EMBL" id="PVLQ01000017">
    <property type="protein sequence ID" value="PRD66172.1"/>
    <property type="molecule type" value="Genomic_DNA"/>
</dbReference>
<feature type="domain" description="ABC transmembrane type-1" evidence="9">
    <location>
        <begin position="85"/>
        <end position="291"/>
    </location>
</feature>
<dbReference type="CDD" id="cd06261">
    <property type="entry name" value="TM_PBP2"/>
    <property type="match status" value="1"/>
</dbReference>
<feature type="transmembrane region" description="Helical" evidence="8">
    <location>
        <begin position="91"/>
        <end position="111"/>
    </location>
</feature>
<gene>
    <name evidence="10" type="ORF">C6P64_05715</name>
</gene>
<dbReference type="Gene3D" id="1.10.3720.10">
    <property type="entry name" value="MetI-like"/>
    <property type="match status" value="1"/>
</dbReference>
<protein>
    <submittedName>
        <fullName evidence="10">Putrescine ABC transporter permease PotH</fullName>
    </submittedName>
</protein>
<dbReference type="PANTHER" id="PTHR42929">
    <property type="entry name" value="INNER MEMBRANE ABC TRANSPORTER PERMEASE PROTEIN YDCU-RELATED-RELATED"/>
    <property type="match status" value="1"/>
</dbReference>
<evidence type="ECO:0000256" key="3">
    <source>
        <dbReference type="ARBA" id="ARBA00022448"/>
    </source>
</evidence>
<keyword evidence="7 8" id="KW-0472">Membrane</keyword>
<keyword evidence="3 8" id="KW-0813">Transport</keyword>
<feature type="transmembrane region" description="Helical" evidence="8">
    <location>
        <begin position="171"/>
        <end position="193"/>
    </location>
</feature>
<reference evidence="10 11" key="1">
    <citation type="submission" date="2018-03" db="EMBL/GenBank/DDBJ databases">
        <title>Comparative genomics illustrates the genes involved in a hyperalkaliphilic mechanisms of Serpentinomonas isolated from highly-alkaline calcium-rich serpentinized springs.</title>
        <authorList>
            <person name="Suzuki S."/>
            <person name="Ishii S."/>
            <person name="Walworth N."/>
            <person name="Bird L."/>
            <person name="Kuenen J.G."/>
            <person name="Nealson K.H."/>
        </authorList>
    </citation>
    <scope>NUCLEOTIDE SEQUENCE [LARGE SCALE GENOMIC DNA]</scope>
    <source>
        <strain evidence="10 11">P1</strain>
    </source>
</reference>